<accession>W6UPU9</accession>
<organism evidence="2 3">
    <name type="scientific">Echinococcus granulosus</name>
    <name type="common">Hydatid tapeworm</name>
    <dbReference type="NCBI Taxonomy" id="6210"/>
    <lineage>
        <taxon>Eukaryota</taxon>
        <taxon>Metazoa</taxon>
        <taxon>Spiralia</taxon>
        <taxon>Lophotrochozoa</taxon>
        <taxon>Platyhelminthes</taxon>
        <taxon>Cestoda</taxon>
        <taxon>Eucestoda</taxon>
        <taxon>Cyclophyllidea</taxon>
        <taxon>Taeniidae</taxon>
        <taxon>Echinococcus</taxon>
        <taxon>Echinococcus granulosus group</taxon>
    </lineage>
</organism>
<proteinExistence type="predicted"/>
<sequence>MVAALSKPANYIICSILSLNSSHLYGKETKKPSLSTMSNVLFIRKQGFNLKPREFLRSLMVESPILQSSNSKNVPVRPSASQNNGNKISNLSSDRKVKKKVPFGRMGEVTLMSVCTQCIQLMLLYSLFFPGCDKTRLPLITASGLCLMDCFLNFALRKVCNHYFSPNHLITHSESQKPFDSPNFFIYSIYQGSLSEPLHLNDSDQYHRSKLTKILQYFSAKSLVI</sequence>
<evidence type="ECO:0000313" key="3">
    <source>
        <dbReference type="Proteomes" id="UP000019149"/>
    </source>
</evidence>
<feature type="compositionally biased region" description="Polar residues" evidence="1">
    <location>
        <begin position="69"/>
        <end position="92"/>
    </location>
</feature>
<dbReference type="GeneID" id="36336993"/>
<evidence type="ECO:0000256" key="1">
    <source>
        <dbReference type="SAM" id="MobiDB-lite"/>
    </source>
</evidence>
<dbReference type="KEGG" id="egl:EGR_01278"/>
<dbReference type="EMBL" id="APAU02000005">
    <property type="protein sequence ID" value="EUB63655.1"/>
    <property type="molecule type" value="Genomic_DNA"/>
</dbReference>
<dbReference type="RefSeq" id="XP_024354851.1">
    <property type="nucleotide sequence ID" value="XM_024490527.1"/>
</dbReference>
<evidence type="ECO:0000313" key="2">
    <source>
        <dbReference type="EMBL" id="EUB63655.1"/>
    </source>
</evidence>
<reference evidence="2 3" key="1">
    <citation type="journal article" date="2013" name="Nat. Genet.">
        <title>The genome of the hydatid tapeworm Echinococcus granulosus.</title>
        <authorList>
            <person name="Zheng H."/>
            <person name="Zhang W."/>
            <person name="Zhang L."/>
            <person name="Zhang Z."/>
            <person name="Li J."/>
            <person name="Lu G."/>
            <person name="Zhu Y."/>
            <person name="Wang Y."/>
            <person name="Huang Y."/>
            <person name="Liu J."/>
            <person name="Kang H."/>
            <person name="Chen J."/>
            <person name="Wang L."/>
            <person name="Chen A."/>
            <person name="Yu S."/>
            <person name="Gao Z."/>
            <person name="Jin L."/>
            <person name="Gu W."/>
            <person name="Wang Z."/>
            <person name="Zhao L."/>
            <person name="Shi B."/>
            <person name="Wen H."/>
            <person name="Lin R."/>
            <person name="Jones M.K."/>
            <person name="Brejova B."/>
            <person name="Vinar T."/>
            <person name="Zhao G."/>
            <person name="McManus D.P."/>
            <person name="Chen Z."/>
            <person name="Zhou Y."/>
            <person name="Wang S."/>
        </authorList>
    </citation>
    <scope>NUCLEOTIDE SEQUENCE [LARGE SCALE GENOMIC DNA]</scope>
</reference>
<protein>
    <submittedName>
        <fullName evidence="2">Uncharacterized protein</fullName>
    </submittedName>
</protein>
<dbReference type="Proteomes" id="UP000019149">
    <property type="component" value="Unassembled WGS sequence"/>
</dbReference>
<feature type="region of interest" description="Disordered" evidence="1">
    <location>
        <begin position="69"/>
        <end position="93"/>
    </location>
</feature>
<keyword evidence="3" id="KW-1185">Reference proteome</keyword>
<name>W6UPU9_ECHGR</name>
<comment type="caution">
    <text evidence="2">The sequence shown here is derived from an EMBL/GenBank/DDBJ whole genome shotgun (WGS) entry which is preliminary data.</text>
</comment>
<gene>
    <name evidence="2" type="ORF">EGR_01278</name>
</gene>
<dbReference type="CTD" id="36336993"/>
<dbReference type="AlphaFoldDB" id="W6UPU9"/>